<dbReference type="eggNOG" id="ENOG502SFZ8">
    <property type="taxonomic scope" value="Eukaryota"/>
</dbReference>
<comment type="caution">
    <text evidence="2">The sequence shown here is derived from an EMBL/GenBank/DDBJ whole genome shotgun (WGS) entry which is preliminary data.</text>
</comment>
<feature type="region of interest" description="Disordered" evidence="1">
    <location>
        <begin position="66"/>
        <end position="89"/>
    </location>
</feature>
<dbReference type="Pfam" id="PF09495">
    <property type="entry name" value="DUF2462"/>
    <property type="match status" value="1"/>
</dbReference>
<dbReference type="HOGENOM" id="CLU_157438_2_0_1"/>
<dbReference type="EMBL" id="AMGY01000002">
    <property type="protein sequence ID" value="EXJ88939.1"/>
    <property type="molecule type" value="Genomic_DNA"/>
</dbReference>
<evidence type="ECO:0000256" key="1">
    <source>
        <dbReference type="SAM" id="MobiDB-lite"/>
    </source>
</evidence>
<dbReference type="InterPro" id="IPR019034">
    <property type="entry name" value="UPF0390"/>
</dbReference>
<dbReference type="AlphaFoldDB" id="W9Z366"/>
<dbReference type="RefSeq" id="XP_007730336.1">
    <property type="nucleotide sequence ID" value="XM_007732146.1"/>
</dbReference>
<sequence length="89" mass="9309">MAQGQLKKLGKPTAAKSSSAITKKGSRTITPKKAKLLKQAKLNKKLTAGLISKTEVMLGERAGHLELLGQGKKKGADGQGKGKKNGKQS</sequence>
<feature type="region of interest" description="Disordered" evidence="1">
    <location>
        <begin position="1"/>
        <end position="27"/>
    </location>
</feature>
<name>W9Z366_9EURO</name>
<proteinExistence type="predicted"/>
<protein>
    <submittedName>
        <fullName evidence="2">Uncharacterized protein</fullName>
    </submittedName>
</protein>
<gene>
    <name evidence="2" type="ORF">A1O3_02003</name>
</gene>
<accession>W9Z366</accession>
<keyword evidence="3" id="KW-1185">Reference proteome</keyword>
<dbReference type="OrthoDB" id="5239630at2759"/>
<dbReference type="Proteomes" id="UP000019478">
    <property type="component" value="Unassembled WGS sequence"/>
</dbReference>
<evidence type="ECO:0000313" key="3">
    <source>
        <dbReference type="Proteomes" id="UP000019478"/>
    </source>
</evidence>
<dbReference type="STRING" id="1182542.W9Z366"/>
<dbReference type="GeneID" id="19166136"/>
<reference evidence="2 3" key="1">
    <citation type="submission" date="2013-03" db="EMBL/GenBank/DDBJ databases">
        <title>The Genome Sequence of Capronia epimyces CBS 606.96.</title>
        <authorList>
            <consortium name="The Broad Institute Genomics Platform"/>
            <person name="Cuomo C."/>
            <person name="de Hoog S."/>
            <person name="Gorbushina A."/>
            <person name="Walker B."/>
            <person name="Young S.K."/>
            <person name="Zeng Q."/>
            <person name="Gargeya S."/>
            <person name="Fitzgerald M."/>
            <person name="Haas B."/>
            <person name="Abouelleil A."/>
            <person name="Allen A.W."/>
            <person name="Alvarado L."/>
            <person name="Arachchi H.M."/>
            <person name="Berlin A.M."/>
            <person name="Chapman S.B."/>
            <person name="Gainer-Dewar J."/>
            <person name="Goldberg J."/>
            <person name="Griggs A."/>
            <person name="Gujja S."/>
            <person name="Hansen M."/>
            <person name="Howarth C."/>
            <person name="Imamovic A."/>
            <person name="Ireland A."/>
            <person name="Larimer J."/>
            <person name="McCowan C."/>
            <person name="Murphy C."/>
            <person name="Pearson M."/>
            <person name="Poon T.W."/>
            <person name="Priest M."/>
            <person name="Roberts A."/>
            <person name="Saif S."/>
            <person name="Shea T."/>
            <person name="Sisk P."/>
            <person name="Sykes S."/>
            <person name="Wortman J."/>
            <person name="Nusbaum C."/>
            <person name="Birren B."/>
        </authorList>
    </citation>
    <scope>NUCLEOTIDE SEQUENCE [LARGE SCALE GENOMIC DNA]</scope>
    <source>
        <strain evidence="2 3">CBS 606.96</strain>
    </source>
</reference>
<evidence type="ECO:0000313" key="2">
    <source>
        <dbReference type="EMBL" id="EXJ88939.1"/>
    </source>
</evidence>
<organism evidence="2 3">
    <name type="scientific">Capronia epimyces CBS 606.96</name>
    <dbReference type="NCBI Taxonomy" id="1182542"/>
    <lineage>
        <taxon>Eukaryota</taxon>
        <taxon>Fungi</taxon>
        <taxon>Dikarya</taxon>
        <taxon>Ascomycota</taxon>
        <taxon>Pezizomycotina</taxon>
        <taxon>Eurotiomycetes</taxon>
        <taxon>Chaetothyriomycetidae</taxon>
        <taxon>Chaetothyriales</taxon>
        <taxon>Herpotrichiellaceae</taxon>
        <taxon>Capronia</taxon>
    </lineage>
</organism>